<reference evidence="3" key="1">
    <citation type="submission" date="2018-05" db="EMBL/GenBank/DDBJ databases">
        <title>Pedobacter paludis sp. nov., isolated from wetland soil.</title>
        <authorList>
            <person name="Zhang Y."/>
        </authorList>
    </citation>
    <scope>NUCLEOTIDE SEQUENCE [LARGE SCALE GENOMIC DNA]</scope>
    <source>
        <strain evidence="3">R-8</strain>
    </source>
</reference>
<dbReference type="SUPFAM" id="SSF52218">
    <property type="entry name" value="Flavoproteins"/>
    <property type="match status" value="1"/>
</dbReference>
<evidence type="ECO:0000259" key="1">
    <source>
        <dbReference type="Pfam" id="PF03358"/>
    </source>
</evidence>
<dbReference type="InterPro" id="IPR005025">
    <property type="entry name" value="FMN_Rdtase-like_dom"/>
</dbReference>
<dbReference type="GO" id="GO:0010181">
    <property type="term" value="F:FMN binding"/>
    <property type="evidence" value="ECO:0007669"/>
    <property type="project" value="TreeGrafter"/>
</dbReference>
<accession>A0A317EZR3</accession>
<evidence type="ECO:0000313" key="3">
    <source>
        <dbReference type="Proteomes" id="UP000245391"/>
    </source>
</evidence>
<evidence type="ECO:0000313" key="2">
    <source>
        <dbReference type="EMBL" id="PWS31129.1"/>
    </source>
</evidence>
<gene>
    <name evidence="2" type="ORF">DF947_16205</name>
</gene>
<dbReference type="GO" id="GO:0005829">
    <property type="term" value="C:cytosol"/>
    <property type="evidence" value="ECO:0007669"/>
    <property type="project" value="TreeGrafter"/>
</dbReference>
<name>A0A317EZR3_9SPHI</name>
<comment type="caution">
    <text evidence="2">The sequence shown here is derived from an EMBL/GenBank/DDBJ whole genome shotgun (WGS) entry which is preliminary data.</text>
</comment>
<dbReference type="Pfam" id="PF03358">
    <property type="entry name" value="FMN_red"/>
    <property type="match status" value="1"/>
</dbReference>
<dbReference type="RefSeq" id="WP_109931075.1">
    <property type="nucleotide sequence ID" value="NZ_QGNY01000005.1"/>
</dbReference>
<organism evidence="2 3">
    <name type="scientific">Pedobacter paludis</name>
    <dbReference type="NCBI Taxonomy" id="2203212"/>
    <lineage>
        <taxon>Bacteria</taxon>
        <taxon>Pseudomonadati</taxon>
        <taxon>Bacteroidota</taxon>
        <taxon>Sphingobacteriia</taxon>
        <taxon>Sphingobacteriales</taxon>
        <taxon>Sphingobacteriaceae</taxon>
        <taxon>Pedobacter</taxon>
    </lineage>
</organism>
<dbReference type="InterPro" id="IPR050712">
    <property type="entry name" value="NAD(P)H-dep_reductase"/>
</dbReference>
<protein>
    <submittedName>
        <fullName evidence="2">Flavoprotein</fullName>
    </submittedName>
</protein>
<dbReference type="EMBL" id="QGNY01000005">
    <property type="protein sequence ID" value="PWS31129.1"/>
    <property type="molecule type" value="Genomic_DNA"/>
</dbReference>
<dbReference type="GO" id="GO:0016491">
    <property type="term" value="F:oxidoreductase activity"/>
    <property type="evidence" value="ECO:0007669"/>
    <property type="project" value="InterPro"/>
</dbReference>
<proteinExistence type="predicted"/>
<dbReference type="AlphaFoldDB" id="A0A317EZR3"/>
<dbReference type="Gene3D" id="3.40.50.360">
    <property type="match status" value="1"/>
</dbReference>
<dbReference type="PANTHER" id="PTHR30543:SF21">
    <property type="entry name" value="NAD(P)H-DEPENDENT FMN REDUCTASE LOT6"/>
    <property type="match status" value="1"/>
</dbReference>
<feature type="domain" description="NADPH-dependent FMN reductase-like" evidence="1">
    <location>
        <begin position="4"/>
        <end position="132"/>
    </location>
</feature>
<dbReference type="InterPro" id="IPR029039">
    <property type="entry name" value="Flavoprotein-like_sf"/>
</dbReference>
<dbReference type="OrthoDB" id="9812295at2"/>
<dbReference type="PANTHER" id="PTHR30543">
    <property type="entry name" value="CHROMATE REDUCTASE"/>
    <property type="match status" value="1"/>
</dbReference>
<dbReference type="Proteomes" id="UP000245391">
    <property type="component" value="Unassembled WGS sequence"/>
</dbReference>
<sequence>MKTIFAICGSTRDHSSNLQIIKAIEKLIPQNYQLNLFDNIANLPHFNPDLDQNNPPESVKIFRKSIVNADGILLCTPEYAMGLPGSFKNAIDWTVSSASFSKKPILSIVASSLGEKSFESLNHILTVLEVKPIAQLIPFARTKVNRENEITDPETLKLLQANIGQFINEIETGASV</sequence>
<keyword evidence="3" id="KW-1185">Reference proteome</keyword>